<keyword evidence="1" id="KW-0808">Transferase</keyword>
<keyword evidence="3" id="KW-1185">Reference proteome</keyword>
<sequence length="540" mass="60358">MTDMTAPVLMPDTPDALTERALRRVQEYLAKGLFDAAEAAAVTQAKRTPQRFDVWLVASFAHAACGHLRAAQFAIQRALSIQPEQVSGLLQLARVAMANGRTAVALAAARRLAEQHVLDLDPGLRVVEMFNRLGECEDAQTLIFRLQARLTEASIPLMLAQAETYALAGDVDDAAAIYEELVRVHPRMGYARLGLARLRPDRAAFEPIPELLREVKPGTDSEVWLLHAAFRILDARGQYADAAQYLERGLRSKRSQYQYHLERELPVFDRLKQAAQEVQAAVSESSQAIIGKPVPIFVIGLPGSGANLVERVLGNHPDVRNGGELPEFAALVREFTGVDANLAINDAILERLPDLNWEELGQRYRERIGERFPTAHAVTDLGSSNVLFAAAILRALPEARLIHVVCEPMEQCFALLREWFDEQYPFSNDQSELVRYYLAYADWMRTIESAFPKRVLSVRYEQWRAVPGLVSRAIFRFCELPFEAGFEDPSRNRRPIGYGSTSRRQAVPSAAASESWRNYRSLLAPMQQLLVDAGLVARDA</sequence>
<reference evidence="2 3" key="1">
    <citation type="submission" date="2018-03" db="EMBL/GenBank/DDBJ databases">
        <title>Ahniella affigens gen. nov., sp. nov., a gammaproteobacterium isolated from sandy soil near a stream.</title>
        <authorList>
            <person name="Ko Y."/>
            <person name="Kim J.-H."/>
        </authorList>
    </citation>
    <scope>NUCLEOTIDE SEQUENCE [LARGE SCALE GENOMIC DNA]</scope>
    <source>
        <strain evidence="2 3">D13</strain>
    </source>
</reference>
<dbReference type="Proteomes" id="UP000241074">
    <property type="component" value="Chromosome"/>
</dbReference>
<dbReference type="SUPFAM" id="SSF52540">
    <property type="entry name" value="P-loop containing nucleoside triphosphate hydrolases"/>
    <property type="match status" value="1"/>
</dbReference>
<evidence type="ECO:0000313" key="3">
    <source>
        <dbReference type="Proteomes" id="UP000241074"/>
    </source>
</evidence>
<dbReference type="SUPFAM" id="SSF48452">
    <property type="entry name" value="TPR-like"/>
    <property type="match status" value="1"/>
</dbReference>
<dbReference type="OrthoDB" id="9766687at2"/>
<dbReference type="InterPro" id="IPR026634">
    <property type="entry name" value="TPST-like"/>
</dbReference>
<dbReference type="InterPro" id="IPR011990">
    <property type="entry name" value="TPR-like_helical_dom_sf"/>
</dbReference>
<dbReference type="AlphaFoldDB" id="A0A2P1PQK6"/>
<dbReference type="Pfam" id="PF13469">
    <property type="entry name" value="Sulfotransfer_3"/>
    <property type="match status" value="1"/>
</dbReference>
<dbReference type="GO" id="GO:0008476">
    <property type="term" value="F:protein-tyrosine sulfotransferase activity"/>
    <property type="evidence" value="ECO:0007669"/>
    <property type="project" value="InterPro"/>
</dbReference>
<dbReference type="PANTHER" id="PTHR12788:SF10">
    <property type="entry name" value="PROTEIN-TYROSINE SULFOTRANSFERASE"/>
    <property type="match status" value="1"/>
</dbReference>
<name>A0A2P1PQK6_9GAMM</name>
<dbReference type="PANTHER" id="PTHR12788">
    <property type="entry name" value="PROTEIN-TYROSINE SULFOTRANSFERASE 2"/>
    <property type="match status" value="1"/>
</dbReference>
<dbReference type="Gene3D" id="1.25.40.10">
    <property type="entry name" value="Tetratricopeptide repeat domain"/>
    <property type="match status" value="1"/>
</dbReference>
<accession>A0A2P1PQK6</accession>
<dbReference type="Pfam" id="PF13174">
    <property type="entry name" value="TPR_6"/>
    <property type="match status" value="1"/>
</dbReference>
<gene>
    <name evidence="2" type="ORF">C7S18_07850</name>
</gene>
<protein>
    <submittedName>
        <fullName evidence="2">Uncharacterized protein</fullName>
    </submittedName>
</protein>
<evidence type="ECO:0000256" key="1">
    <source>
        <dbReference type="ARBA" id="ARBA00022679"/>
    </source>
</evidence>
<proteinExistence type="predicted"/>
<organism evidence="2 3">
    <name type="scientific">Ahniella affigens</name>
    <dbReference type="NCBI Taxonomy" id="2021234"/>
    <lineage>
        <taxon>Bacteria</taxon>
        <taxon>Pseudomonadati</taxon>
        <taxon>Pseudomonadota</taxon>
        <taxon>Gammaproteobacteria</taxon>
        <taxon>Lysobacterales</taxon>
        <taxon>Rhodanobacteraceae</taxon>
        <taxon>Ahniella</taxon>
    </lineage>
</organism>
<dbReference type="InterPro" id="IPR019734">
    <property type="entry name" value="TPR_rpt"/>
</dbReference>
<dbReference type="Gene3D" id="3.40.50.300">
    <property type="entry name" value="P-loop containing nucleotide triphosphate hydrolases"/>
    <property type="match status" value="1"/>
</dbReference>
<reference evidence="2 3" key="2">
    <citation type="submission" date="2018-03" db="EMBL/GenBank/DDBJ databases">
        <authorList>
            <person name="Keele B.F."/>
        </authorList>
    </citation>
    <scope>NUCLEOTIDE SEQUENCE [LARGE SCALE GENOMIC DNA]</scope>
    <source>
        <strain evidence="2 3">D13</strain>
    </source>
</reference>
<dbReference type="InterPro" id="IPR027417">
    <property type="entry name" value="P-loop_NTPase"/>
</dbReference>
<dbReference type="EMBL" id="CP027860">
    <property type="protein sequence ID" value="AVP97109.1"/>
    <property type="molecule type" value="Genomic_DNA"/>
</dbReference>
<evidence type="ECO:0000313" key="2">
    <source>
        <dbReference type="EMBL" id="AVP97109.1"/>
    </source>
</evidence>
<dbReference type="KEGG" id="xba:C7S18_07850"/>